<comment type="similarity">
    <text evidence="7">Belongs to the major facilitator superfamily. Phosphate:H(+) symporter (TC 2.A.1.9) family.</text>
</comment>
<evidence type="ECO:0000313" key="9">
    <source>
        <dbReference type="EMBL" id="KAL0370819.1"/>
    </source>
</evidence>
<evidence type="ECO:0000256" key="4">
    <source>
        <dbReference type="ARBA" id="ARBA00022692"/>
    </source>
</evidence>
<evidence type="ECO:0000256" key="5">
    <source>
        <dbReference type="ARBA" id="ARBA00022989"/>
    </source>
</evidence>
<evidence type="ECO:0000256" key="6">
    <source>
        <dbReference type="ARBA" id="ARBA00023136"/>
    </source>
</evidence>
<organism evidence="9">
    <name type="scientific">Sesamum angustifolium</name>
    <dbReference type="NCBI Taxonomy" id="2727405"/>
    <lineage>
        <taxon>Eukaryota</taxon>
        <taxon>Viridiplantae</taxon>
        <taxon>Streptophyta</taxon>
        <taxon>Embryophyta</taxon>
        <taxon>Tracheophyta</taxon>
        <taxon>Spermatophyta</taxon>
        <taxon>Magnoliopsida</taxon>
        <taxon>eudicotyledons</taxon>
        <taxon>Gunneridae</taxon>
        <taxon>Pentapetalae</taxon>
        <taxon>asterids</taxon>
        <taxon>lamiids</taxon>
        <taxon>Lamiales</taxon>
        <taxon>Pedaliaceae</taxon>
        <taxon>Sesamum</taxon>
    </lineage>
</organism>
<sequence length="193" mass="21349">MAGESLGGAGFPAIFLGLGSLLIVETPISLIERGKTEEGIKALKTTRGVEDVQKVFQQFTGINVIMFYAPVLFQTMGLGADASLLSAVVTGSINSVSTLVAVFGVDKFGRRKLLIQAAVQMLISQAFLTMLCRMRSGIFFFFAAWIVVMGSFAVFLLPETKGVPIDEMNEQVWKKHWFWHRFFKPEDEQQAKC</sequence>
<feature type="transmembrane region" description="Helical" evidence="8">
    <location>
        <begin position="55"/>
        <end position="73"/>
    </location>
</feature>
<dbReference type="EMBL" id="JACGWK010000002">
    <property type="protein sequence ID" value="KAL0370819.1"/>
    <property type="molecule type" value="Genomic_DNA"/>
</dbReference>
<keyword evidence="5 8" id="KW-1133">Transmembrane helix</keyword>
<keyword evidence="9" id="KW-0762">Sugar transport</keyword>
<evidence type="ECO:0000256" key="8">
    <source>
        <dbReference type="SAM" id="Phobius"/>
    </source>
</evidence>
<dbReference type="GO" id="GO:0015144">
    <property type="term" value="F:carbohydrate transmembrane transporter activity"/>
    <property type="evidence" value="ECO:0007669"/>
    <property type="project" value="InterPro"/>
</dbReference>
<protein>
    <submittedName>
        <fullName evidence="9">Sugar transport protein 6</fullName>
    </submittedName>
</protein>
<dbReference type="PANTHER" id="PTHR23500:SF511">
    <property type="entry name" value="SUGAR TRANSPORT PROTEIN 2"/>
    <property type="match status" value="1"/>
</dbReference>
<gene>
    <name evidence="9" type="ORF">Sangu_0400000</name>
</gene>
<evidence type="ECO:0000256" key="7">
    <source>
        <dbReference type="ARBA" id="ARBA00044504"/>
    </source>
</evidence>
<keyword evidence="3" id="KW-0813">Transport</keyword>
<reference evidence="9" key="2">
    <citation type="journal article" date="2024" name="Plant">
        <title>Genomic evolution and insights into agronomic trait innovations of Sesamum species.</title>
        <authorList>
            <person name="Miao H."/>
            <person name="Wang L."/>
            <person name="Qu L."/>
            <person name="Liu H."/>
            <person name="Sun Y."/>
            <person name="Le M."/>
            <person name="Wang Q."/>
            <person name="Wei S."/>
            <person name="Zheng Y."/>
            <person name="Lin W."/>
            <person name="Duan Y."/>
            <person name="Cao H."/>
            <person name="Xiong S."/>
            <person name="Wang X."/>
            <person name="Wei L."/>
            <person name="Li C."/>
            <person name="Ma Q."/>
            <person name="Ju M."/>
            <person name="Zhao R."/>
            <person name="Li G."/>
            <person name="Mu C."/>
            <person name="Tian Q."/>
            <person name="Mei H."/>
            <person name="Zhang T."/>
            <person name="Gao T."/>
            <person name="Zhang H."/>
        </authorList>
    </citation>
    <scope>NUCLEOTIDE SEQUENCE</scope>
    <source>
        <strain evidence="9">G01</strain>
    </source>
</reference>
<keyword evidence="4 8" id="KW-0812">Transmembrane</keyword>
<dbReference type="Pfam" id="PF00083">
    <property type="entry name" value="Sugar_tr"/>
    <property type="match status" value="1"/>
</dbReference>
<dbReference type="InterPro" id="IPR036259">
    <property type="entry name" value="MFS_trans_sf"/>
</dbReference>
<proteinExistence type="inferred from homology"/>
<evidence type="ECO:0000256" key="3">
    <source>
        <dbReference type="ARBA" id="ARBA00022448"/>
    </source>
</evidence>
<dbReference type="Gene3D" id="1.20.1250.20">
    <property type="entry name" value="MFS general substrate transporter like domains"/>
    <property type="match status" value="1"/>
</dbReference>
<keyword evidence="6 8" id="KW-0472">Membrane</keyword>
<dbReference type="PANTHER" id="PTHR23500">
    <property type="entry name" value="SOLUTE CARRIER FAMILY 2, FACILITATED GLUCOSE TRANSPORTER"/>
    <property type="match status" value="1"/>
</dbReference>
<comment type="similarity">
    <text evidence="2">Belongs to the major facilitator superfamily. Sugar transporter (TC 2.A.1.1) family.</text>
</comment>
<dbReference type="SUPFAM" id="SSF103473">
    <property type="entry name" value="MFS general substrate transporter"/>
    <property type="match status" value="1"/>
</dbReference>
<comment type="caution">
    <text evidence="9">The sequence shown here is derived from an EMBL/GenBank/DDBJ whole genome shotgun (WGS) entry which is preliminary data.</text>
</comment>
<feature type="transmembrane region" description="Helical" evidence="8">
    <location>
        <begin position="85"/>
        <end position="106"/>
    </location>
</feature>
<feature type="transmembrane region" description="Helical" evidence="8">
    <location>
        <begin position="137"/>
        <end position="158"/>
    </location>
</feature>
<dbReference type="AlphaFoldDB" id="A0AAW2QTC5"/>
<dbReference type="GO" id="GO:0016020">
    <property type="term" value="C:membrane"/>
    <property type="evidence" value="ECO:0007669"/>
    <property type="project" value="UniProtKB-SubCell"/>
</dbReference>
<evidence type="ECO:0000256" key="2">
    <source>
        <dbReference type="ARBA" id="ARBA00010992"/>
    </source>
</evidence>
<comment type="subcellular location">
    <subcellularLocation>
        <location evidence="1">Membrane</location>
    </subcellularLocation>
</comment>
<feature type="transmembrane region" description="Helical" evidence="8">
    <location>
        <begin position="6"/>
        <end position="24"/>
    </location>
</feature>
<reference evidence="9" key="1">
    <citation type="submission" date="2020-06" db="EMBL/GenBank/DDBJ databases">
        <authorList>
            <person name="Li T."/>
            <person name="Hu X."/>
            <person name="Zhang T."/>
            <person name="Song X."/>
            <person name="Zhang H."/>
            <person name="Dai N."/>
            <person name="Sheng W."/>
            <person name="Hou X."/>
            <person name="Wei L."/>
        </authorList>
    </citation>
    <scope>NUCLEOTIDE SEQUENCE</scope>
    <source>
        <strain evidence="9">G01</strain>
        <tissue evidence="9">Leaf</tissue>
    </source>
</reference>
<evidence type="ECO:0000256" key="1">
    <source>
        <dbReference type="ARBA" id="ARBA00004370"/>
    </source>
</evidence>
<name>A0AAW2QTC5_9LAMI</name>
<dbReference type="InterPro" id="IPR045262">
    <property type="entry name" value="STP/PLT_plant"/>
</dbReference>
<accession>A0AAW2QTC5</accession>
<dbReference type="InterPro" id="IPR005828">
    <property type="entry name" value="MFS_sugar_transport-like"/>
</dbReference>